<sequence>MGQGGSTGRLTLDQRLLTYSHQSTDASPEKITLSGIKDYMGSNDALSAGHYSNRSDKVEAYNTLSRITAASAMSDERRYDLRTQAYRDFNRNGAMLEKAGIEPPQPPQKEQAATSSQTASKLPEDIQRDLKALLANPHSFLSLNGRGIEAYENCQHKDLRSAIHADQEFVEKGAKYWTLPDDGKRAGIAESWSGHLQSADAHNSVGVHATNRTPIDAIRGAQAELTTAINGGYDITQKGAQNAFSQVALGVNLALNSAQTLAGRGADTVAEQTMLQSPDGHSNQGPTRGK</sequence>
<evidence type="ECO:0000313" key="3">
    <source>
        <dbReference type="Proteomes" id="UP000061569"/>
    </source>
</evidence>
<feature type="compositionally biased region" description="Polar residues" evidence="1">
    <location>
        <begin position="270"/>
        <end position="290"/>
    </location>
</feature>
<evidence type="ECO:0000256" key="1">
    <source>
        <dbReference type="SAM" id="MobiDB-lite"/>
    </source>
</evidence>
<proteinExistence type="predicted"/>
<dbReference type="EMBL" id="CP013140">
    <property type="protein sequence ID" value="ALN55753.1"/>
    <property type="molecule type" value="Genomic_DNA"/>
</dbReference>
<dbReference type="PATRIC" id="fig|69.6.peg.392"/>
<feature type="region of interest" description="Disordered" evidence="1">
    <location>
        <begin position="264"/>
        <end position="290"/>
    </location>
</feature>
<accession>A0A0S2DB50</accession>
<gene>
    <name evidence="2" type="ORF">GLE_0395</name>
</gene>
<feature type="region of interest" description="Disordered" evidence="1">
    <location>
        <begin position="98"/>
        <end position="122"/>
    </location>
</feature>
<name>A0A0S2DB50_LYSEN</name>
<reference evidence="2 3" key="1">
    <citation type="submission" date="2015-11" db="EMBL/GenBank/DDBJ databases">
        <title>Genome sequences of Lysobacter enzymogenes strain C3 and Lysobacter antibioticus ATCC 29479.</title>
        <authorList>
            <person name="Kobayashi D.Y."/>
        </authorList>
    </citation>
    <scope>NUCLEOTIDE SEQUENCE [LARGE SCALE GENOMIC DNA]</scope>
    <source>
        <strain evidence="2 3">C3</strain>
    </source>
</reference>
<organism evidence="2 3">
    <name type="scientific">Lysobacter enzymogenes</name>
    <dbReference type="NCBI Taxonomy" id="69"/>
    <lineage>
        <taxon>Bacteria</taxon>
        <taxon>Pseudomonadati</taxon>
        <taxon>Pseudomonadota</taxon>
        <taxon>Gammaproteobacteria</taxon>
        <taxon>Lysobacterales</taxon>
        <taxon>Lysobacteraceae</taxon>
        <taxon>Lysobacter</taxon>
    </lineage>
</organism>
<feature type="compositionally biased region" description="Polar residues" evidence="1">
    <location>
        <begin position="111"/>
        <end position="120"/>
    </location>
</feature>
<dbReference type="Proteomes" id="UP000061569">
    <property type="component" value="Chromosome"/>
</dbReference>
<protein>
    <submittedName>
        <fullName evidence="2">Uncharacterized protein</fullName>
    </submittedName>
</protein>
<dbReference type="AlphaFoldDB" id="A0A0S2DB50"/>
<evidence type="ECO:0000313" key="2">
    <source>
        <dbReference type="EMBL" id="ALN55753.1"/>
    </source>
</evidence>
<dbReference type="KEGG" id="lez:GLE_0395"/>